<sequence length="55" mass="6759">MNNLLAILFYIQDRCQYKKCINKMYGKTLKIEISPQNWVLWYKYTYAITYQLKIS</sequence>
<proteinExistence type="predicted"/>
<dbReference type="AlphaFoldDB" id="A0A402BJS7"/>
<gene>
    <name evidence="1" type="ORF">KDA_70920</name>
</gene>
<dbReference type="Proteomes" id="UP000287171">
    <property type="component" value="Unassembled WGS sequence"/>
</dbReference>
<name>A0A402BJS7_9CHLR</name>
<evidence type="ECO:0000313" key="2">
    <source>
        <dbReference type="Proteomes" id="UP000287171"/>
    </source>
</evidence>
<comment type="caution">
    <text evidence="1">The sequence shown here is derived from an EMBL/GenBank/DDBJ whole genome shotgun (WGS) entry which is preliminary data.</text>
</comment>
<organism evidence="1 2">
    <name type="scientific">Dictyobacter alpinus</name>
    <dbReference type="NCBI Taxonomy" id="2014873"/>
    <lineage>
        <taxon>Bacteria</taxon>
        <taxon>Bacillati</taxon>
        <taxon>Chloroflexota</taxon>
        <taxon>Ktedonobacteria</taxon>
        <taxon>Ktedonobacterales</taxon>
        <taxon>Dictyobacteraceae</taxon>
        <taxon>Dictyobacter</taxon>
    </lineage>
</organism>
<protein>
    <submittedName>
        <fullName evidence="1">Uncharacterized protein</fullName>
    </submittedName>
</protein>
<evidence type="ECO:0000313" key="1">
    <source>
        <dbReference type="EMBL" id="GCE31608.1"/>
    </source>
</evidence>
<accession>A0A402BJS7</accession>
<keyword evidence="2" id="KW-1185">Reference proteome</keyword>
<reference evidence="2" key="1">
    <citation type="submission" date="2018-12" db="EMBL/GenBank/DDBJ databases">
        <title>Tengunoibacter tsumagoiensis gen. nov., sp. nov., Dictyobacter kobayashii sp. nov., D. alpinus sp. nov., and D. joshuensis sp. nov. and description of Dictyobacteraceae fam. nov. within the order Ktedonobacterales isolated from Tengu-no-mugimeshi.</title>
        <authorList>
            <person name="Wang C.M."/>
            <person name="Zheng Y."/>
            <person name="Sakai Y."/>
            <person name="Toyoda A."/>
            <person name="Minakuchi Y."/>
            <person name="Abe K."/>
            <person name="Yokota A."/>
            <person name="Yabe S."/>
        </authorList>
    </citation>
    <scope>NUCLEOTIDE SEQUENCE [LARGE SCALE GENOMIC DNA]</scope>
    <source>
        <strain evidence="2">Uno16</strain>
    </source>
</reference>
<dbReference type="EMBL" id="BIFT01000002">
    <property type="protein sequence ID" value="GCE31608.1"/>
    <property type="molecule type" value="Genomic_DNA"/>
</dbReference>